<feature type="compositionally biased region" description="Polar residues" evidence="4">
    <location>
        <begin position="323"/>
        <end position="343"/>
    </location>
</feature>
<sequence length="721" mass="80955">MAKEETKKQHKLNLSSLCNSWKSAMAAMLWPSPFLRNYILCFIFIPLCCSQSISPQNIETSYPFPLPFHVPLTNNTSDNLSTISRRPSPPPPSRPPPQEAVQLQPKPITKHVSKKATIITVVVSTAAATLLLSLCLFFYIRGCVLAEHKEEQDGRSSQSREGQALVSQKEFTRFNGNFNGFILEENGLDVIYWKNPERRKSKKNEEDEDMDFVKERVQETPLLTSSIKMKARDHSLSNSQTLPWLPPPSPAPLRKPPPPPPPKAVANSGPSSARNDQTRLKPLHWDKVNTNVDHAMVWDKIDGGSFRFNGDLMEALFGYVATNKKSPPKQSGNHEQTESSGPNNGRREQISILDSRRSRNIAIILKSLNISRQELLDALMEGHGLDLDTLEKLVKITPNQEQQSKILEFDGNPLKLADAESFIFHLLKAVPTAFTRLNAMLFRSNFKSELIRLKDFSQILCEGCEELKKKGLFTKLLEATLKAGNRLNSGTTRGDAQAFNLNSLLKLSDVKSTGGKTTLLHFVVEEVIKSEGKKRFSNTNSKTPISEKERENEYTILGLSAMESLTSELSNVKKASTIDYEAFIASCPNLLTQISKIRKLLSKEGGEYKRNMIDFVKSAEEELETARREQKRVMEIVKKTNEYYETGDIENPLGIFVIVSDFVSMVNQVCIEIGENLKGKSKMGNLNACPPLKSSLSSRFPCLAEHFMCRSFSSDFTDDSF</sequence>
<keyword evidence="5" id="KW-0812">Transmembrane</keyword>
<protein>
    <recommendedName>
        <fullName evidence="2">Formin-like protein</fullName>
    </recommendedName>
</protein>
<dbReference type="Pfam" id="PF02181">
    <property type="entry name" value="FH2"/>
    <property type="match status" value="1"/>
</dbReference>
<keyword evidence="3" id="KW-0175">Coiled coil</keyword>
<evidence type="ECO:0000259" key="6">
    <source>
        <dbReference type="PROSITE" id="PS51444"/>
    </source>
</evidence>
<evidence type="ECO:0000313" key="7">
    <source>
        <dbReference type="EnsemblPlants" id="MELO3C019786.2.1"/>
    </source>
</evidence>
<reference evidence="7" key="1">
    <citation type="submission" date="2023-03" db="UniProtKB">
        <authorList>
            <consortium name="EnsemblPlants"/>
        </authorList>
    </citation>
    <scope>IDENTIFICATION</scope>
</reference>
<feature type="coiled-coil region" evidence="3">
    <location>
        <begin position="609"/>
        <end position="636"/>
    </location>
</feature>
<keyword evidence="5" id="KW-1133">Transmembrane helix</keyword>
<evidence type="ECO:0000256" key="1">
    <source>
        <dbReference type="ARBA" id="ARBA00025793"/>
    </source>
</evidence>
<dbReference type="Gene3D" id="1.20.58.2220">
    <property type="entry name" value="Formin, FH2 domain"/>
    <property type="match status" value="1"/>
</dbReference>
<feature type="region of interest" description="Disordered" evidence="4">
    <location>
        <begin position="79"/>
        <end position="108"/>
    </location>
</feature>
<feature type="region of interest" description="Disordered" evidence="4">
    <location>
        <begin position="223"/>
        <end position="285"/>
    </location>
</feature>
<comment type="similarity">
    <text evidence="1">Belongs to the formin-like family. Class-I subfamily.</text>
</comment>
<feature type="domain" description="FH2" evidence="6">
    <location>
        <begin position="270"/>
        <end position="692"/>
    </location>
</feature>
<name>A0A9I9DLD4_CUCME</name>
<feature type="compositionally biased region" description="Basic and acidic residues" evidence="4">
    <location>
        <begin position="276"/>
        <end position="285"/>
    </location>
</feature>
<dbReference type="EnsemblPlants" id="MELO3C019786.2.1">
    <property type="protein sequence ID" value="MELO3C019786.2.1"/>
    <property type="gene ID" value="MELO3C019786.2"/>
</dbReference>
<gene>
    <name evidence="7" type="primary">103496413</name>
</gene>
<evidence type="ECO:0000256" key="5">
    <source>
        <dbReference type="SAM" id="Phobius"/>
    </source>
</evidence>
<accession>A0A9I9DLD4</accession>
<feature type="compositionally biased region" description="Pro residues" evidence="4">
    <location>
        <begin position="87"/>
        <end position="98"/>
    </location>
</feature>
<dbReference type="InterPro" id="IPR042201">
    <property type="entry name" value="FH2_Formin_sf"/>
</dbReference>
<dbReference type="SUPFAM" id="SSF101447">
    <property type="entry name" value="Formin homology 2 domain (FH2 domain)"/>
    <property type="match status" value="1"/>
</dbReference>
<evidence type="ECO:0000256" key="4">
    <source>
        <dbReference type="SAM" id="MobiDB-lite"/>
    </source>
</evidence>
<dbReference type="InterPro" id="IPR027643">
    <property type="entry name" value="Formin-like_plant"/>
</dbReference>
<dbReference type="SMART" id="SM00498">
    <property type="entry name" value="FH2"/>
    <property type="match status" value="1"/>
</dbReference>
<dbReference type="PROSITE" id="PS51444">
    <property type="entry name" value="FH2"/>
    <property type="match status" value="1"/>
</dbReference>
<dbReference type="eggNOG" id="KOG1922">
    <property type="taxonomic scope" value="Eukaryota"/>
</dbReference>
<dbReference type="PANTHER" id="PTHR23213:SF354">
    <property type="entry name" value="FORMIN-LIKE PROTEIN 4"/>
    <property type="match status" value="1"/>
</dbReference>
<proteinExistence type="inferred from homology"/>
<dbReference type="PANTHER" id="PTHR23213">
    <property type="entry name" value="FORMIN-RELATED"/>
    <property type="match status" value="1"/>
</dbReference>
<feature type="transmembrane region" description="Helical" evidence="5">
    <location>
        <begin position="116"/>
        <end position="140"/>
    </location>
</feature>
<organism evidence="7">
    <name type="scientific">Cucumis melo</name>
    <name type="common">Muskmelon</name>
    <dbReference type="NCBI Taxonomy" id="3656"/>
    <lineage>
        <taxon>Eukaryota</taxon>
        <taxon>Viridiplantae</taxon>
        <taxon>Streptophyta</taxon>
        <taxon>Embryophyta</taxon>
        <taxon>Tracheophyta</taxon>
        <taxon>Spermatophyta</taxon>
        <taxon>Magnoliopsida</taxon>
        <taxon>eudicotyledons</taxon>
        <taxon>Gunneridae</taxon>
        <taxon>Pentapetalae</taxon>
        <taxon>rosids</taxon>
        <taxon>fabids</taxon>
        <taxon>Cucurbitales</taxon>
        <taxon>Cucurbitaceae</taxon>
        <taxon>Benincaseae</taxon>
        <taxon>Cucumis</taxon>
    </lineage>
</organism>
<evidence type="ECO:0000256" key="2">
    <source>
        <dbReference type="RuleBase" id="RU361260"/>
    </source>
</evidence>
<dbReference type="InterPro" id="IPR015425">
    <property type="entry name" value="FH2_Formin"/>
</dbReference>
<keyword evidence="5" id="KW-0472">Membrane</keyword>
<feature type="region of interest" description="Disordered" evidence="4">
    <location>
        <begin position="323"/>
        <end position="352"/>
    </location>
</feature>
<feature type="compositionally biased region" description="Pro residues" evidence="4">
    <location>
        <begin position="244"/>
        <end position="263"/>
    </location>
</feature>
<evidence type="ECO:0000256" key="3">
    <source>
        <dbReference type="SAM" id="Coils"/>
    </source>
</evidence>
<dbReference type="RefSeq" id="XP_008456469.2">
    <property type="nucleotide sequence ID" value="XM_008458247.3"/>
</dbReference>